<comment type="similarity">
    <text evidence="1">Belongs to the DapA family.</text>
</comment>
<dbReference type="AlphaFoldDB" id="A0A4Z0M1R8"/>
<dbReference type="SUPFAM" id="SSF51569">
    <property type="entry name" value="Aldolase"/>
    <property type="match status" value="1"/>
</dbReference>
<dbReference type="Gene3D" id="3.20.20.70">
    <property type="entry name" value="Aldolase class I"/>
    <property type="match status" value="1"/>
</dbReference>
<dbReference type="InterPro" id="IPR013785">
    <property type="entry name" value="Aldolase_TIM"/>
</dbReference>
<dbReference type="PANTHER" id="PTHR12128">
    <property type="entry name" value="DIHYDRODIPICOLINATE SYNTHASE"/>
    <property type="match status" value="1"/>
</dbReference>
<organism evidence="3 4">
    <name type="scientific">Mangrovimicrobium sediminis</name>
    <dbReference type="NCBI Taxonomy" id="2562682"/>
    <lineage>
        <taxon>Bacteria</taxon>
        <taxon>Pseudomonadati</taxon>
        <taxon>Pseudomonadota</taxon>
        <taxon>Gammaproteobacteria</taxon>
        <taxon>Cellvibrionales</taxon>
        <taxon>Halieaceae</taxon>
        <taxon>Mangrovimicrobium</taxon>
    </lineage>
</organism>
<dbReference type="InterPro" id="IPR002220">
    <property type="entry name" value="DapA-like"/>
</dbReference>
<comment type="caution">
    <text evidence="3">The sequence shown here is derived from an EMBL/GenBank/DDBJ whole genome shotgun (WGS) entry which is preliminary data.</text>
</comment>
<dbReference type="GO" id="GO:0008840">
    <property type="term" value="F:4-hydroxy-tetrahydrodipicolinate synthase activity"/>
    <property type="evidence" value="ECO:0007669"/>
    <property type="project" value="TreeGrafter"/>
</dbReference>
<gene>
    <name evidence="3" type="ORF">E4634_09730</name>
</gene>
<name>A0A4Z0M1R8_9GAMM</name>
<sequence length="338" mass="37281">MPAARDAKQWAADGGLQGIGDSLYTPFSGPDGDAIDWEAYRALVRYCVGDLGHAMLWLTSGVGEWWSLTLDERKRLTEEAITTARAIAPDTVIQACTCASSAKDCVELTLHAQQAGADICYIQTPPTEVHGGEGVQRFFQYVAERTDIALGMFNSTSSGCVLTPADVARIYRDIPAVCALKEGTQQRWRSKQAHRLAPGLVIWECDALVYRAGWLQQGIVGPAQLGTTGYLLETPQDRRLTTYWTLVWECRLGEAIDYARETDFDRLLEEVAGWFTRYPGRPDYLTHWGEAFRYAAAVIGLPVGDYPHSRPPQALLPEAGKQAICEAYERVGFARAAG</sequence>
<keyword evidence="4" id="KW-1185">Reference proteome</keyword>
<evidence type="ECO:0000256" key="1">
    <source>
        <dbReference type="ARBA" id="ARBA00007592"/>
    </source>
</evidence>
<accession>A0A4Z0M1R8</accession>
<keyword evidence="2" id="KW-0456">Lyase</keyword>
<reference evidence="3 4" key="1">
    <citation type="submission" date="2019-04" db="EMBL/GenBank/DDBJ databases">
        <title>Taxonomy of novel Haliea sp. from mangrove soil of West Coast of India.</title>
        <authorList>
            <person name="Verma A."/>
            <person name="Kumar P."/>
            <person name="Krishnamurthi S."/>
        </authorList>
    </citation>
    <scope>NUCLEOTIDE SEQUENCE [LARGE SCALE GENOMIC DNA]</scope>
    <source>
        <strain evidence="3 4">SAOS-164</strain>
    </source>
</reference>
<evidence type="ECO:0000313" key="4">
    <source>
        <dbReference type="Proteomes" id="UP000298050"/>
    </source>
</evidence>
<dbReference type="OrthoDB" id="199953at2"/>
<dbReference type="CDD" id="cd00408">
    <property type="entry name" value="DHDPS-like"/>
    <property type="match status" value="1"/>
</dbReference>
<protein>
    <submittedName>
        <fullName evidence="3">Dihydrodipicolinate synthase family protein</fullName>
    </submittedName>
</protein>
<evidence type="ECO:0000313" key="3">
    <source>
        <dbReference type="EMBL" id="TGD73308.1"/>
    </source>
</evidence>
<dbReference type="PANTHER" id="PTHR12128:SF66">
    <property type="entry name" value="4-HYDROXY-2-OXOGLUTARATE ALDOLASE, MITOCHONDRIAL"/>
    <property type="match status" value="1"/>
</dbReference>
<evidence type="ECO:0000256" key="2">
    <source>
        <dbReference type="ARBA" id="ARBA00023239"/>
    </source>
</evidence>
<dbReference type="RefSeq" id="WP_135443353.1">
    <property type="nucleotide sequence ID" value="NZ_SRLE01000007.1"/>
</dbReference>
<proteinExistence type="inferred from homology"/>
<dbReference type="EMBL" id="SRLE01000007">
    <property type="protein sequence ID" value="TGD73308.1"/>
    <property type="molecule type" value="Genomic_DNA"/>
</dbReference>
<dbReference type="SMART" id="SM01130">
    <property type="entry name" value="DHDPS"/>
    <property type="match status" value="1"/>
</dbReference>
<dbReference type="Proteomes" id="UP000298050">
    <property type="component" value="Unassembled WGS sequence"/>
</dbReference>
<dbReference type="Pfam" id="PF00701">
    <property type="entry name" value="DHDPS"/>
    <property type="match status" value="1"/>
</dbReference>